<evidence type="ECO:0000313" key="3">
    <source>
        <dbReference type="Proteomes" id="UP001209540"/>
    </source>
</evidence>
<keyword evidence="3" id="KW-1185">Reference proteome</keyword>
<feature type="domain" description="F-box" evidence="1">
    <location>
        <begin position="2"/>
        <end position="50"/>
    </location>
</feature>
<dbReference type="CDD" id="cd09917">
    <property type="entry name" value="F-box_SF"/>
    <property type="match status" value="1"/>
</dbReference>
<dbReference type="InterPro" id="IPR001810">
    <property type="entry name" value="F-box_dom"/>
</dbReference>
<evidence type="ECO:0000313" key="2">
    <source>
        <dbReference type="EMBL" id="KAI9250895.1"/>
    </source>
</evidence>
<comment type="caution">
    <text evidence="2">The sequence shown here is derived from an EMBL/GenBank/DDBJ whole genome shotgun (WGS) entry which is preliminary data.</text>
</comment>
<dbReference type="PROSITE" id="PS50181">
    <property type="entry name" value="FBOX"/>
    <property type="match status" value="1"/>
</dbReference>
<dbReference type="Pfam" id="PF12937">
    <property type="entry name" value="F-box-like"/>
    <property type="match status" value="1"/>
</dbReference>
<dbReference type="SUPFAM" id="SSF81383">
    <property type="entry name" value="F-box domain"/>
    <property type="match status" value="1"/>
</dbReference>
<reference evidence="2" key="2">
    <citation type="submission" date="2023-02" db="EMBL/GenBank/DDBJ databases">
        <authorList>
            <consortium name="DOE Joint Genome Institute"/>
            <person name="Mondo S.J."/>
            <person name="Chang Y."/>
            <person name="Wang Y."/>
            <person name="Ahrendt S."/>
            <person name="Andreopoulos W."/>
            <person name="Barry K."/>
            <person name="Beard J."/>
            <person name="Benny G.L."/>
            <person name="Blankenship S."/>
            <person name="Bonito G."/>
            <person name="Cuomo C."/>
            <person name="Desiro A."/>
            <person name="Gervers K.A."/>
            <person name="Hundley H."/>
            <person name="Kuo A."/>
            <person name="LaButti K."/>
            <person name="Lang B.F."/>
            <person name="Lipzen A."/>
            <person name="O'Donnell K."/>
            <person name="Pangilinan J."/>
            <person name="Reynolds N."/>
            <person name="Sandor L."/>
            <person name="Smith M.W."/>
            <person name="Tsang A."/>
            <person name="Grigoriev I.V."/>
            <person name="Stajich J.E."/>
            <person name="Spatafora J.W."/>
        </authorList>
    </citation>
    <scope>NUCLEOTIDE SEQUENCE</scope>
    <source>
        <strain evidence="2">RSA 2281</strain>
    </source>
</reference>
<gene>
    <name evidence="2" type="ORF">BDA99DRAFT_608205</name>
</gene>
<dbReference type="SUPFAM" id="SSF52047">
    <property type="entry name" value="RNI-like"/>
    <property type="match status" value="1"/>
</dbReference>
<name>A0AAD5K4Q2_9FUNG</name>
<dbReference type="InterPro" id="IPR036047">
    <property type="entry name" value="F-box-like_dom_sf"/>
</dbReference>
<organism evidence="2 3">
    <name type="scientific">Phascolomyces articulosus</name>
    <dbReference type="NCBI Taxonomy" id="60185"/>
    <lineage>
        <taxon>Eukaryota</taxon>
        <taxon>Fungi</taxon>
        <taxon>Fungi incertae sedis</taxon>
        <taxon>Mucoromycota</taxon>
        <taxon>Mucoromycotina</taxon>
        <taxon>Mucoromycetes</taxon>
        <taxon>Mucorales</taxon>
        <taxon>Lichtheimiaceae</taxon>
        <taxon>Phascolomyces</taxon>
    </lineage>
</organism>
<proteinExistence type="predicted"/>
<dbReference type="Gene3D" id="1.20.1280.50">
    <property type="match status" value="1"/>
</dbReference>
<dbReference type="Gene3D" id="3.80.10.10">
    <property type="entry name" value="Ribonuclease Inhibitor"/>
    <property type="match status" value="1"/>
</dbReference>
<dbReference type="Proteomes" id="UP001209540">
    <property type="component" value="Unassembled WGS sequence"/>
</dbReference>
<reference evidence="2" key="1">
    <citation type="journal article" date="2022" name="IScience">
        <title>Evolution of zygomycete secretomes and the origins of terrestrial fungal ecologies.</title>
        <authorList>
            <person name="Chang Y."/>
            <person name="Wang Y."/>
            <person name="Mondo S."/>
            <person name="Ahrendt S."/>
            <person name="Andreopoulos W."/>
            <person name="Barry K."/>
            <person name="Beard J."/>
            <person name="Benny G.L."/>
            <person name="Blankenship S."/>
            <person name="Bonito G."/>
            <person name="Cuomo C."/>
            <person name="Desiro A."/>
            <person name="Gervers K.A."/>
            <person name="Hundley H."/>
            <person name="Kuo A."/>
            <person name="LaButti K."/>
            <person name="Lang B.F."/>
            <person name="Lipzen A."/>
            <person name="O'Donnell K."/>
            <person name="Pangilinan J."/>
            <person name="Reynolds N."/>
            <person name="Sandor L."/>
            <person name="Smith M.E."/>
            <person name="Tsang A."/>
            <person name="Grigoriev I.V."/>
            <person name="Stajich J.E."/>
            <person name="Spatafora J.W."/>
        </authorList>
    </citation>
    <scope>NUCLEOTIDE SEQUENCE</scope>
    <source>
        <strain evidence="2">RSA 2281</strain>
    </source>
</reference>
<evidence type="ECO:0000259" key="1">
    <source>
        <dbReference type="PROSITE" id="PS50181"/>
    </source>
</evidence>
<dbReference type="EMBL" id="JAIXMP010000031">
    <property type="protein sequence ID" value="KAI9250895.1"/>
    <property type="molecule type" value="Genomic_DNA"/>
</dbReference>
<accession>A0AAD5K4Q2</accession>
<sequence length="607" mass="70061">MTDFTTILPIETLCDVFSYLDQNDSLECMNVSHAWYNSIPNYTRPVWRELKITPTSWNKPPTQSILKCLGPHVKKVIIHSQDTCRILDTLDRRKCRIKSLDICGHKVMLKRKGRPAANDSIKLPMTIGMFANTLTELLMDGHPCDISVPMILDTLPALMHLSVKFNDIERDTLSNTEIGGQHPRKSKKRALAKTTAQHTNLIFLCLDNALNFDTRILPILHRCPNLKFLLVALDMDRTHVYDVQARYIRDAFRLCPLVRYIAWNGDPEKDRVEEWLELSRKEEQRRQRLHLHHNSSIYPCIHNEENDDGMDDMIDKEEPGTVRKIVFACNNSQDMDHLVPIMIKSRPWLEHLYISVVYDWFWDFLPRYHFPQLTTLELYGIAMTSELWRQVVLYHPNIEHLETEIYVEEMVDLDRIIESMGSTLTRLRHLLLQYERSNPFTAVTCTTLGALISTNIQHLHLASVSISDQAFYDICGLPQLQELCVGAFDTYRSFLSEDGLLAGVKRWVDGYKQEVEDENGKKSTITSKYKIRFIQLTAIQCVTDAVLELLGQVDSLITLRITYNESITNEGPKAFCHGNNNGNQKKLETYACYGISRSNPFATRLPD</sequence>
<dbReference type="InterPro" id="IPR032675">
    <property type="entry name" value="LRR_dom_sf"/>
</dbReference>
<dbReference type="AlphaFoldDB" id="A0AAD5K4Q2"/>
<protein>
    <recommendedName>
        <fullName evidence="1">F-box domain-containing protein</fullName>
    </recommendedName>
</protein>